<name>A0A914R5W9_PAREQ</name>
<protein>
    <submittedName>
        <fullName evidence="2">Uncharacterized protein</fullName>
    </submittedName>
</protein>
<keyword evidence="1" id="KW-1185">Reference proteome</keyword>
<organism evidence="1 2">
    <name type="scientific">Parascaris equorum</name>
    <name type="common">Equine roundworm</name>
    <dbReference type="NCBI Taxonomy" id="6256"/>
    <lineage>
        <taxon>Eukaryota</taxon>
        <taxon>Metazoa</taxon>
        <taxon>Ecdysozoa</taxon>
        <taxon>Nematoda</taxon>
        <taxon>Chromadorea</taxon>
        <taxon>Rhabditida</taxon>
        <taxon>Spirurina</taxon>
        <taxon>Ascaridomorpha</taxon>
        <taxon>Ascaridoidea</taxon>
        <taxon>Ascarididae</taxon>
        <taxon>Parascaris</taxon>
    </lineage>
</organism>
<proteinExistence type="predicted"/>
<sequence length="45" mass="5426">MNGARILMFRQIVNRILIWRANRWRIFADSSSSNFSFILYLLFTS</sequence>
<evidence type="ECO:0000313" key="1">
    <source>
        <dbReference type="Proteomes" id="UP000887564"/>
    </source>
</evidence>
<accession>A0A914R5W9</accession>
<reference evidence="2" key="1">
    <citation type="submission" date="2022-11" db="UniProtKB">
        <authorList>
            <consortium name="WormBaseParasite"/>
        </authorList>
    </citation>
    <scope>IDENTIFICATION</scope>
</reference>
<dbReference type="Proteomes" id="UP000887564">
    <property type="component" value="Unplaced"/>
</dbReference>
<dbReference type="AlphaFoldDB" id="A0A914R5W9"/>
<evidence type="ECO:0000313" key="2">
    <source>
        <dbReference type="WBParaSite" id="PEQ_0000185101-mRNA-1"/>
    </source>
</evidence>
<dbReference type="WBParaSite" id="PEQ_0000185101-mRNA-1">
    <property type="protein sequence ID" value="PEQ_0000185101-mRNA-1"/>
    <property type="gene ID" value="PEQ_0000185101"/>
</dbReference>